<evidence type="ECO:0000313" key="2">
    <source>
        <dbReference type="Proteomes" id="UP000659767"/>
    </source>
</evidence>
<evidence type="ECO:0000313" key="1">
    <source>
        <dbReference type="EMBL" id="GGS33164.1"/>
    </source>
</evidence>
<dbReference type="EMBL" id="BMSZ01000001">
    <property type="protein sequence ID" value="GGS33164.1"/>
    <property type="molecule type" value="Genomic_DNA"/>
</dbReference>
<sequence length="74" mass="7365">MARVVLFAVGDTIAAAAPGEETAGVALAGAAVSDPGASWPTAGAAYPPTRSEAAATAANAQPVFERDVRMSLMY</sequence>
<accession>A0ABQ2SNM5</accession>
<keyword evidence="2" id="KW-1185">Reference proteome</keyword>
<reference evidence="2" key="1">
    <citation type="journal article" date="2019" name="Int. J. Syst. Evol. Microbiol.">
        <title>The Global Catalogue of Microorganisms (GCM) 10K type strain sequencing project: providing services to taxonomists for standard genome sequencing and annotation.</title>
        <authorList>
            <consortium name="The Broad Institute Genomics Platform"/>
            <consortium name="The Broad Institute Genome Sequencing Center for Infectious Disease"/>
            <person name="Wu L."/>
            <person name="Ma J."/>
        </authorList>
    </citation>
    <scope>NUCLEOTIDE SEQUENCE [LARGE SCALE GENOMIC DNA]</scope>
    <source>
        <strain evidence="2">JCM 4350</strain>
    </source>
</reference>
<proteinExistence type="predicted"/>
<protein>
    <recommendedName>
        <fullName evidence="3">GDSL family lipase</fullName>
    </recommendedName>
</protein>
<name>A0ABQ2SNM5_STRBA</name>
<organism evidence="1 2">
    <name type="scientific">Streptomyces badius</name>
    <dbReference type="NCBI Taxonomy" id="1941"/>
    <lineage>
        <taxon>Bacteria</taxon>
        <taxon>Bacillati</taxon>
        <taxon>Actinomycetota</taxon>
        <taxon>Actinomycetes</taxon>
        <taxon>Kitasatosporales</taxon>
        <taxon>Streptomycetaceae</taxon>
        <taxon>Streptomyces</taxon>
    </lineage>
</organism>
<evidence type="ECO:0008006" key="3">
    <source>
        <dbReference type="Google" id="ProtNLM"/>
    </source>
</evidence>
<gene>
    <name evidence="1" type="ORF">GCM10010253_02970</name>
</gene>
<comment type="caution">
    <text evidence="1">The sequence shown here is derived from an EMBL/GenBank/DDBJ whole genome shotgun (WGS) entry which is preliminary data.</text>
</comment>
<dbReference type="Proteomes" id="UP000659767">
    <property type="component" value="Unassembled WGS sequence"/>
</dbReference>